<accession>A0ABR1CG97</accession>
<comment type="caution">
    <text evidence="1">The sequence shown here is derived from an EMBL/GenBank/DDBJ whole genome shotgun (WGS) entry which is preliminary data.</text>
</comment>
<sequence>MLVLTRSPEYPSIGTQLQNLKIVNLRFSALRTFQLNKTHCDADYSSRFLRRKPLILSKWSSNWKSDQ</sequence>
<evidence type="ECO:0000313" key="2">
    <source>
        <dbReference type="Proteomes" id="UP001303046"/>
    </source>
</evidence>
<reference evidence="1 2" key="1">
    <citation type="submission" date="2023-08" db="EMBL/GenBank/DDBJ databases">
        <title>A Necator americanus chromosomal reference genome.</title>
        <authorList>
            <person name="Ilik V."/>
            <person name="Petrzelkova K.J."/>
            <person name="Pardy F."/>
            <person name="Fuh T."/>
            <person name="Niatou-Singa F.S."/>
            <person name="Gouil Q."/>
            <person name="Baker L."/>
            <person name="Ritchie M.E."/>
            <person name="Jex A.R."/>
            <person name="Gazzola D."/>
            <person name="Li H."/>
            <person name="Toshio Fujiwara R."/>
            <person name="Zhan B."/>
            <person name="Aroian R.V."/>
            <person name="Pafco B."/>
            <person name="Schwarz E.M."/>
        </authorList>
    </citation>
    <scope>NUCLEOTIDE SEQUENCE [LARGE SCALE GENOMIC DNA]</scope>
    <source>
        <strain evidence="1 2">Aroian</strain>
        <tissue evidence="1">Whole animal</tissue>
    </source>
</reference>
<name>A0ABR1CG97_NECAM</name>
<dbReference type="Proteomes" id="UP001303046">
    <property type="component" value="Unassembled WGS sequence"/>
</dbReference>
<evidence type="ECO:0000313" key="1">
    <source>
        <dbReference type="EMBL" id="KAK6737458.1"/>
    </source>
</evidence>
<protein>
    <submittedName>
        <fullName evidence="1">Uncharacterized protein</fullName>
    </submittedName>
</protein>
<keyword evidence="2" id="KW-1185">Reference proteome</keyword>
<gene>
    <name evidence="1" type="primary">Necator_chrII.g7684</name>
    <name evidence="1" type="ORF">RB195_019890</name>
</gene>
<organism evidence="1 2">
    <name type="scientific">Necator americanus</name>
    <name type="common">Human hookworm</name>
    <dbReference type="NCBI Taxonomy" id="51031"/>
    <lineage>
        <taxon>Eukaryota</taxon>
        <taxon>Metazoa</taxon>
        <taxon>Ecdysozoa</taxon>
        <taxon>Nematoda</taxon>
        <taxon>Chromadorea</taxon>
        <taxon>Rhabditida</taxon>
        <taxon>Rhabditina</taxon>
        <taxon>Rhabditomorpha</taxon>
        <taxon>Strongyloidea</taxon>
        <taxon>Ancylostomatidae</taxon>
        <taxon>Bunostominae</taxon>
        <taxon>Necator</taxon>
    </lineage>
</organism>
<dbReference type="EMBL" id="JAVFWL010000002">
    <property type="protein sequence ID" value="KAK6737458.1"/>
    <property type="molecule type" value="Genomic_DNA"/>
</dbReference>
<proteinExistence type="predicted"/>